<reference evidence="6" key="4">
    <citation type="submission" date="2019-03" db="UniProtKB">
        <authorList>
            <consortium name="EnsemblPlants"/>
        </authorList>
    </citation>
    <scope>IDENTIFICATION</scope>
</reference>
<keyword evidence="1" id="KW-0479">Metal-binding</keyword>
<dbReference type="GO" id="GO:0008270">
    <property type="term" value="F:zinc ion binding"/>
    <property type="evidence" value="ECO:0007669"/>
    <property type="project" value="UniProtKB-KW"/>
</dbReference>
<evidence type="ECO:0000256" key="2">
    <source>
        <dbReference type="ARBA" id="ARBA00022771"/>
    </source>
</evidence>
<sequence length="441" mass="48775">CPPSSSPPGHRPPAGRAQKRLTESLVSAWSSSTSTSQPAVFRPKDDEISLLTVNITTGFSPTIMECAAKGIVEDPCASGANRRCGSCGAVAYCSKDHQFIHWKVHKEECARLATQMSRIDMLSQFPFTFSVEPHALNHTKRSMRCLFLESMKVHLKGLWKSGCMCGPDIASVKDLSITTEWNMESSLCPCTEPENPVPAPLASWEDYFQWRSLPLHSPVAVLLHWPLTLYHCLQLSRIQTSRYDGHDTLHIHYLGPEKELLQLAVFAELRALFPGVHLRIELVGPAVPRSRDGEVVNISSYPNCSGESCHCRSSIASENLNCSEVTLKIWKGLYHERYGDIVKDSNPHLILAPNAGVAAYPSWMPTIEMIRGIGVPAIFTDFCEEAAHLASCCISSITGQPLGLPVCPIYAQSFVISFAVALWSADQTDTFIICHFSSRYR</sequence>
<dbReference type="EnsemblPlants" id="AET5Gv21178000.5">
    <property type="protein sequence ID" value="AET5Gv21178000.5"/>
    <property type="gene ID" value="AET5Gv21178000"/>
</dbReference>
<accession>A0A453MGZ4</accession>
<dbReference type="PANTHER" id="PTHR47570">
    <property type="entry name" value="ZINC ION BINDING PROTEIN"/>
    <property type="match status" value="1"/>
</dbReference>
<evidence type="ECO:0000313" key="6">
    <source>
        <dbReference type="EnsemblPlants" id="AET5Gv21178000.5"/>
    </source>
</evidence>
<dbReference type="InterPro" id="IPR002893">
    <property type="entry name" value="Znf_MYND"/>
</dbReference>
<dbReference type="PANTHER" id="PTHR47570:SF1">
    <property type="entry name" value="ZINC ION BINDING PROTEIN"/>
    <property type="match status" value="1"/>
</dbReference>
<name>A0A453MGZ4_AEGTS</name>
<evidence type="ECO:0000256" key="3">
    <source>
        <dbReference type="ARBA" id="ARBA00022833"/>
    </source>
</evidence>
<evidence type="ECO:0000259" key="5">
    <source>
        <dbReference type="PROSITE" id="PS50865"/>
    </source>
</evidence>
<proteinExistence type="predicted"/>
<reference evidence="6" key="5">
    <citation type="journal article" date="2021" name="G3 (Bethesda)">
        <title>Aegilops tauschii genome assembly Aet v5.0 features greater sequence contiguity and improved annotation.</title>
        <authorList>
            <person name="Wang L."/>
            <person name="Zhu T."/>
            <person name="Rodriguez J.C."/>
            <person name="Deal K.R."/>
            <person name="Dubcovsky J."/>
            <person name="McGuire P.E."/>
            <person name="Lux T."/>
            <person name="Spannagl M."/>
            <person name="Mayer K.F.X."/>
            <person name="Baldrich P."/>
            <person name="Meyers B.C."/>
            <person name="Huo N."/>
            <person name="Gu Y.Q."/>
            <person name="Zhou H."/>
            <person name="Devos K.M."/>
            <person name="Bennetzen J.L."/>
            <person name="Unver T."/>
            <person name="Budak H."/>
            <person name="Gulick P.J."/>
            <person name="Galiba G."/>
            <person name="Kalapos B."/>
            <person name="Nelson D.R."/>
            <person name="Li P."/>
            <person name="You F.M."/>
            <person name="Luo M.C."/>
            <person name="Dvorak J."/>
        </authorList>
    </citation>
    <scope>NUCLEOTIDE SEQUENCE [LARGE SCALE GENOMIC DNA]</scope>
    <source>
        <strain evidence="6">cv. AL8/78</strain>
    </source>
</reference>
<keyword evidence="3" id="KW-0862">Zinc</keyword>
<organism evidence="6 7">
    <name type="scientific">Aegilops tauschii subsp. strangulata</name>
    <name type="common">Goatgrass</name>
    <dbReference type="NCBI Taxonomy" id="200361"/>
    <lineage>
        <taxon>Eukaryota</taxon>
        <taxon>Viridiplantae</taxon>
        <taxon>Streptophyta</taxon>
        <taxon>Embryophyta</taxon>
        <taxon>Tracheophyta</taxon>
        <taxon>Spermatophyta</taxon>
        <taxon>Magnoliopsida</taxon>
        <taxon>Liliopsida</taxon>
        <taxon>Poales</taxon>
        <taxon>Poaceae</taxon>
        <taxon>BOP clade</taxon>
        <taxon>Pooideae</taxon>
        <taxon>Triticodae</taxon>
        <taxon>Triticeae</taxon>
        <taxon>Triticinae</taxon>
        <taxon>Aegilops</taxon>
    </lineage>
</organism>
<dbReference type="InterPro" id="IPR046824">
    <property type="entry name" value="Mss51-like_C"/>
</dbReference>
<dbReference type="STRING" id="200361.A0A453MGZ4"/>
<protein>
    <recommendedName>
        <fullName evidence="5">MYND-type domain-containing protein</fullName>
    </recommendedName>
</protein>
<evidence type="ECO:0000256" key="4">
    <source>
        <dbReference type="PROSITE-ProRule" id="PRU00134"/>
    </source>
</evidence>
<dbReference type="Gene3D" id="6.10.140.2220">
    <property type="match status" value="1"/>
</dbReference>
<dbReference type="PROSITE" id="PS50865">
    <property type="entry name" value="ZF_MYND_2"/>
    <property type="match status" value="1"/>
</dbReference>
<reference evidence="7" key="2">
    <citation type="journal article" date="2017" name="Nat. Plants">
        <title>The Aegilops tauschii genome reveals multiple impacts of transposons.</title>
        <authorList>
            <person name="Zhao G."/>
            <person name="Zou C."/>
            <person name="Li K."/>
            <person name="Wang K."/>
            <person name="Li T."/>
            <person name="Gao L."/>
            <person name="Zhang X."/>
            <person name="Wang H."/>
            <person name="Yang Z."/>
            <person name="Liu X."/>
            <person name="Jiang W."/>
            <person name="Mao L."/>
            <person name="Kong X."/>
            <person name="Jiao Y."/>
            <person name="Jia J."/>
        </authorList>
    </citation>
    <scope>NUCLEOTIDE SEQUENCE [LARGE SCALE GENOMIC DNA]</scope>
    <source>
        <strain evidence="7">cv. AL8/78</strain>
    </source>
</reference>
<reference evidence="6" key="3">
    <citation type="journal article" date="2017" name="Nature">
        <title>Genome sequence of the progenitor of the wheat D genome Aegilops tauschii.</title>
        <authorList>
            <person name="Luo M.C."/>
            <person name="Gu Y.Q."/>
            <person name="Puiu D."/>
            <person name="Wang H."/>
            <person name="Twardziok S.O."/>
            <person name="Deal K.R."/>
            <person name="Huo N."/>
            <person name="Zhu T."/>
            <person name="Wang L."/>
            <person name="Wang Y."/>
            <person name="McGuire P.E."/>
            <person name="Liu S."/>
            <person name="Long H."/>
            <person name="Ramasamy R.K."/>
            <person name="Rodriguez J.C."/>
            <person name="Van S.L."/>
            <person name="Yuan L."/>
            <person name="Wang Z."/>
            <person name="Xia Z."/>
            <person name="Xiao L."/>
            <person name="Anderson O.D."/>
            <person name="Ouyang S."/>
            <person name="Liang Y."/>
            <person name="Zimin A.V."/>
            <person name="Pertea G."/>
            <person name="Qi P."/>
            <person name="Bennetzen J.L."/>
            <person name="Dai X."/>
            <person name="Dawson M.W."/>
            <person name="Muller H.G."/>
            <person name="Kugler K."/>
            <person name="Rivarola-Duarte L."/>
            <person name="Spannagl M."/>
            <person name="Mayer K.F.X."/>
            <person name="Lu F.H."/>
            <person name="Bevan M.W."/>
            <person name="Leroy P."/>
            <person name="Li P."/>
            <person name="You F.M."/>
            <person name="Sun Q."/>
            <person name="Liu Z."/>
            <person name="Lyons E."/>
            <person name="Wicker T."/>
            <person name="Salzberg S.L."/>
            <person name="Devos K.M."/>
            <person name="Dvorak J."/>
        </authorList>
    </citation>
    <scope>NUCLEOTIDE SEQUENCE [LARGE SCALE GENOMIC DNA]</scope>
    <source>
        <strain evidence="6">cv. AL8/78</strain>
    </source>
</reference>
<evidence type="ECO:0000256" key="1">
    <source>
        <dbReference type="ARBA" id="ARBA00022723"/>
    </source>
</evidence>
<dbReference type="Gramene" id="AET5Gv21178000.5">
    <property type="protein sequence ID" value="AET5Gv21178000.5"/>
    <property type="gene ID" value="AET5Gv21178000"/>
</dbReference>
<evidence type="ECO:0000313" key="7">
    <source>
        <dbReference type="Proteomes" id="UP000015105"/>
    </source>
</evidence>
<keyword evidence="2 4" id="KW-0863">Zinc-finger</keyword>
<feature type="domain" description="MYND-type" evidence="5">
    <location>
        <begin position="73"/>
        <end position="109"/>
    </location>
</feature>
<reference evidence="7" key="1">
    <citation type="journal article" date="2014" name="Science">
        <title>Ancient hybridizations among the ancestral genomes of bread wheat.</title>
        <authorList>
            <consortium name="International Wheat Genome Sequencing Consortium,"/>
            <person name="Marcussen T."/>
            <person name="Sandve S.R."/>
            <person name="Heier L."/>
            <person name="Spannagl M."/>
            <person name="Pfeifer M."/>
            <person name="Jakobsen K.S."/>
            <person name="Wulff B.B."/>
            <person name="Steuernagel B."/>
            <person name="Mayer K.F."/>
            <person name="Olsen O.A."/>
        </authorList>
    </citation>
    <scope>NUCLEOTIDE SEQUENCE [LARGE SCALE GENOMIC DNA]</scope>
    <source>
        <strain evidence="7">cv. AL8/78</strain>
    </source>
</reference>
<dbReference type="SUPFAM" id="SSF144232">
    <property type="entry name" value="HIT/MYND zinc finger-like"/>
    <property type="match status" value="1"/>
</dbReference>
<keyword evidence="7" id="KW-1185">Reference proteome</keyword>
<dbReference type="AlphaFoldDB" id="A0A453MGZ4"/>
<dbReference type="Pfam" id="PF20179">
    <property type="entry name" value="MSS51_C"/>
    <property type="match status" value="1"/>
</dbReference>
<dbReference type="Pfam" id="PF01753">
    <property type="entry name" value="zf-MYND"/>
    <property type="match status" value="1"/>
</dbReference>
<dbReference type="Proteomes" id="UP000015105">
    <property type="component" value="Chromosome 5D"/>
</dbReference>